<evidence type="ECO:0000313" key="2">
    <source>
        <dbReference type="Proteomes" id="UP001467690"/>
    </source>
</evidence>
<organism evidence="1 2">
    <name type="scientific">Catenovulum sediminis</name>
    <dbReference type="NCBI Taxonomy" id="1740262"/>
    <lineage>
        <taxon>Bacteria</taxon>
        <taxon>Pseudomonadati</taxon>
        <taxon>Pseudomonadota</taxon>
        <taxon>Gammaproteobacteria</taxon>
        <taxon>Alteromonadales</taxon>
        <taxon>Alteromonadaceae</taxon>
        <taxon>Catenovulum</taxon>
    </lineage>
</organism>
<keyword evidence="1" id="KW-0449">Lipoprotein</keyword>
<gene>
    <name evidence="1" type="ORF">ABS311_05660</name>
</gene>
<protein>
    <submittedName>
        <fullName evidence="1">Surface lipoprotein assembly modifier</fullName>
    </submittedName>
</protein>
<sequence length="442" mass="50536">MLSEHTLFLNFKPVLFAVLLVFAGGVKAEPANLNLQPIKNALNNKEYQKAWQLIKLLNEQWLGEPAFDYLYGVTAMQLEEYHKAVFAFERVVANVPEWQDSRIQLAKAYAAIENYAGVIKQVEILQNQGTLDAKYQPLVQQLKSFAEDALQRQSFSIVQAANLSAGFDSNVNAGTSNERIFVDGLGELILFDESRKSEDEFIGLGYQLMLDKKFSQVSSLRFSSSLNGIHFKDLNQFDRIQAGISTQYHHEFSRFAWQVGLNANPLWLNDKLYRLQGAVFTQVEFSMSKSVNLFAQVSLGKTDNKVNDGLDTDNKSAQLALKYSSSSLRHGLHYHWREEISELSDSSSRALQTLTYRINWLQSAKWLFSGYLGYQTADYQGRHPFFLKTREDEMAMLGISTRYRHTQDVSLMLALNMQDKTSSIELFEYDRAELKFTVNYAF</sequence>
<comment type="caution">
    <text evidence="1">The sequence shown here is derived from an EMBL/GenBank/DDBJ whole genome shotgun (WGS) entry which is preliminary data.</text>
</comment>
<dbReference type="RefSeq" id="WP_143869939.1">
    <property type="nucleotide sequence ID" value="NZ_CP041660.1"/>
</dbReference>
<keyword evidence="2" id="KW-1185">Reference proteome</keyword>
<dbReference type="InterPro" id="IPR011990">
    <property type="entry name" value="TPR-like_helical_dom_sf"/>
</dbReference>
<evidence type="ECO:0000313" key="1">
    <source>
        <dbReference type="EMBL" id="MER2491365.1"/>
    </source>
</evidence>
<accession>A0ABV1REL4</accession>
<proteinExistence type="predicted"/>
<dbReference type="Gene3D" id="1.25.40.10">
    <property type="entry name" value="Tetratricopeptide repeat domain"/>
    <property type="match status" value="1"/>
</dbReference>
<dbReference type="SUPFAM" id="SSF48452">
    <property type="entry name" value="TPR-like"/>
    <property type="match status" value="1"/>
</dbReference>
<reference evidence="1 2" key="1">
    <citation type="submission" date="2024-06" db="EMBL/GenBank/DDBJ databases">
        <authorList>
            <person name="Chen R.Y."/>
        </authorList>
    </citation>
    <scope>NUCLEOTIDE SEQUENCE [LARGE SCALE GENOMIC DNA]</scope>
    <source>
        <strain evidence="1 2">D2</strain>
    </source>
</reference>
<name>A0ABV1REL4_9ALTE</name>
<dbReference type="EMBL" id="JBELOE010000115">
    <property type="protein sequence ID" value="MER2491365.1"/>
    <property type="molecule type" value="Genomic_DNA"/>
</dbReference>
<dbReference type="Proteomes" id="UP001467690">
    <property type="component" value="Unassembled WGS sequence"/>
</dbReference>